<dbReference type="PRINTS" id="PR00598">
    <property type="entry name" value="HTHMARR"/>
</dbReference>
<proteinExistence type="predicted"/>
<dbReference type="InterPro" id="IPR000835">
    <property type="entry name" value="HTH_MarR-typ"/>
</dbReference>
<reference evidence="2 3" key="1">
    <citation type="submission" date="2015-03" db="EMBL/GenBank/DDBJ databases">
        <authorList>
            <person name="Murphy D."/>
        </authorList>
    </citation>
    <scope>NUCLEOTIDE SEQUENCE [LARGE SCALE GENOMIC DNA]</scope>
    <source>
        <strain evidence="2 3">PAP088</strain>
    </source>
</reference>
<dbReference type="PROSITE" id="PS50995">
    <property type="entry name" value="HTH_MARR_2"/>
    <property type="match status" value="1"/>
</dbReference>
<dbReference type="InterPro" id="IPR036388">
    <property type="entry name" value="WH-like_DNA-bd_sf"/>
</dbReference>
<gene>
    <name evidence="2" type="ORF">ERS075579_04300</name>
</gene>
<dbReference type="SUPFAM" id="SSF46785">
    <property type="entry name" value="Winged helix' DNA-binding domain"/>
    <property type="match status" value="1"/>
</dbReference>
<evidence type="ECO:0000259" key="1">
    <source>
        <dbReference type="PROSITE" id="PS50995"/>
    </source>
</evidence>
<evidence type="ECO:0000313" key="2">
    <source>
        <dbReference type="EMBL" id="CPV67895.1"/>
    </source>
</evidence>
<name>A0A0U0ZTN4_9MYCO</name>
<accession>A0A0U0ZTN4</accession>
<dbReference type="PANTHER" id="PTHR39515">
    <property type="entry name" value="CONSERVED PROTEIN"/>
    <property type="match status" value="1"/>
</dbReference>
<dbReference type="AlphaFoldDB" id="A0A0U0ZTN4"/>
<dbReference type="PANTHER" id="PTHR39515:SF2">
    <property type="entry name" value="HTH-TYPE TRANSCRIPTIONAL REGULATOR RV0880"/>
    <property type="match status" value="1"/>
</dbReference>
<evidence type="ECO:0000313" key="3">
    <source>
        <dbReference type="Proteomes" id="UP000045782"/>
    </source>
</evidence>
<dbReference type="SMART" id="SM00347">
    <property type="entry name" value="HTH_MARR"/>
    <property type="match status" value="1"/>
</dbReference>
<dbReference type="Gene3D" id="1.10.10.10">
    <property type="entry name" value="Winged helix-like DNA-binding domain superfamily/Winged helix DNA-binding domain"/>
    <property type="match status" value="1"/>
</dbReference>
<dbReference type="GO" id="GO:0003700">
    <property type="term" value="F:DNA-binding transcription factor activity"/>
    <property type="evidence" value="ECO:0007669"/>
    <property type="project" value="InterPro"/>
</dbReference>
<dbReference type="EMBL" id="CSWP01000010">
    <property type="protein sequence ID" value="CPV67895.1"/>
    <property type="molecule type" value="Genomic_DNA"/>
</dbReference>
<sequence length="166" mass="18297">MCAEILWTRTRCLAKLRKIGGVSTTDGLTADVLTVIARLNRWVSSYADLPVPTGQARLLALVGEMEDARISDLAQADHCSQPTMTVQLKRLQDVGYVERRVDPTDKRAQRIKLTSKGREALVAMRAQRQGVLDPWLSTLPAEEQRTLAEAAAILEGLTRRMAAQSG</sequence>
<organism evidence="2 3">
    <name type="scientific">Mycobacteroides abscessus</name>
    <dbReference type="NCBI Taxonomy" id="36809"/>
    <lineage>
        <taxon>Bacteria</taxon>
        <taxon>Bacillati</taxon>
        <taxon>Actinomycetota</taxon>
        <taxon>Actinomycetes</taxon>
        <taxon>Mycobacteriales</taxon>
        <taxon>Mycobacteriaceae</taxon>
        <taxon>Mycobacteroides</taxon>
    </lineage>
</organism>
<dbReference type="Pfam" id="PF01047">
    <property type="entry name" value="MarR"/>
    <property type="match status" value="1"/>
</dbReference>
<dbReference type="Proteomes" id="UP000045782">
    <property type="component" value="Unassembled WGS sequence"/>
</dbReference>
<dbReference type="InterPro" id="IPR036390">
    <property type="entry name" value="WH_DNA-bd_sf"/>
</dbReference>
<protein>
    <submittedName>
        <fullName evidence="2">Hypothetical transcriptional regulator, MarR</fullName>
    </submittedName>
</protein>
<feature type="domain" description="HTH marR-type" evidence="1">
    <location>
        <begin position="25"/>
        <end position="163"/>
    </location>
</feature>
<dbReference type="InterPro" id="IPR052526">
    <property type="entry name" value="HTH-type_Bedaq_tolerance"/>
</dbReference>